<organism evidence="1 2">
    <name type="scientific">Actinacidiphila alni</name>
    <dbReference type="NCBI Taxonomy" id="380248"/>
    <lineage>
        <taxon>Bacteria</taxon>
        <taxon>Bacillati</taxon>
        <taxon>Actinomycetota</taxon>
        <taxon>Actinomycetes</taxon>
        <taxon>Kitasatosporales</taxon>
        <taxon>Streptomycetaceae</taxon>
        <taxon>Actinacidiphila</taxon>
    </lineage>
</organism>
<dbReference type="AlphaFoldDB" id="A0A1I2LCC3"/>
<dbReference type="NCBIfam" id="NF038160">
    <property type="entry name" value="lanthi_III_c"/>
    <property type="match status" value="1"/>
</dbReference>
<proteinExistence type="predicted"/>
<name>A0A1I2LCC3_9ACTN</name>
<reference evidence="1 2" key="1">
    <citation type="submission" date="2016-10" db="EMBL/GenBank/DDBJ databases">
        <authorList>
            <person name="de Groot N.N."/>
        </authorList>
    </citation>
    <scope>NUCLEOTIDE SEQUENCE [LARGE SCALE GENOMIC DNA]</scope>
    <source>
        <strain evidence="1 2">CGMCC 4.3510</strain>
    </source>
</reference>
<evidence type="ECO:0000313" key="1">
    <source>
        <dbReference type="EMBL" id="SFF77052.1"/>
    </source>
</evidence>
<protein>
    <submittedName>
        <fullName evidence="1">Uncharacterized protein</fullName>
    </submittedName>
</protein>
<evidence type="ECO:0000313" key="2">
    <source>
        <dbReference type="Proteomes" id="UP000199323"/>
    </source>
</evidence>
<keyword evidence="2" id="KW-1185">Reference proteome</keyword>
<sequence>MSILGLQKLQPAVTDSAVAVISATSSGHDCCKSGTKPGV</sequence>
<dbReference type="EMBL" id="FONG01000028">
    <property type="protein sequence ID" value="SFF77052.1"/>
    <property type="molecule type" value="Genomic_DNA"/>
</dbReference>
<gene>
    <name evidence="1" type="ORF">SAMN05216251_12829</name>
</gene>
<accession>A0A1I2LCC3</accession>
<dbReference type="RefSeq" id="WP_218160136.1">
    <property type="nucleotide sequence ID" value="NZ_FONG01000028.1"/>
</dbReference>
<dbReference type="Proteomes" id="UP000199323">
    <property type="component" value="Unassembled WGS sequence"/>
</dbReference>
<dbReference type="STRING" id="380248.SAMN05216251_12829"/>